<dbReference type="InterPro" id="IPR006938">
    <property type="entry name" value="DUF624"/>
</dbReference>
<proteinExistence type="predicted"/>
<dbReference type="Proteomes" id="UP000339690">
    <property type="component" value="Chromosome"/>
</dbReference>
<name>A0A5Q2TGN6_9BACI</name>
<feature type="transmembrane region" description="Helical" evidence="1">
    <location>
        <begin position="145"/>
        <end position="169"/>
    </location>
</feature>
<dbReference type="AlphaFoldDB" id="A0A5Q2TGN6"/>
<feature type="transmembrane region" description="Helical" evidence="1">
    <location>
        <begin position="74"/>
        <end position="93"/>
    </location>
</feature>
<dbReference type="Pfam" id="PF04854">
    <property type="entry name" value="DUF624"/>
    <property type="match status" value="1"/>
</dbReference>
<sequence length="215" mass="25147">MMTVNVMNGFYKFSDCLLKLSVTNILWILFSLMGIVIFGFFPATIAMFTVVRKIMLKEDVAVLRTFWKVYKTEFWKSNLLGLILVIIGYIFYIDLNYLKHSTNVIQFLYAPLLIMNFIYGLSLLYIFPVYAEYKLRIPMLIKNAFLLMVLYPIFTISMILFCIIFYHIMIIVPSLIIFFSGSVTSYILMKFANLAFQKNSQKLNQNIAKEISDIK</sequence>
<keyword evidence="3" id="KW-1185">Reference proteome</keyword>
<keyword evidence="1" id="KW-1133">Transmembrane helix</keyword>
<gene>
    <name evidence="2" type="ORF">GI584_08115</name>
</gene>
<feature type="transmembrane region" description="Helical" evidence="1">
    <location>
        <begin position="113"/>
        <end position="133"/>
    </location>
</feature>
<reference evidence="2 3" key="1">
    <citation type="submission" date="2019-11" db="EMBL/GenBank/DDBJ databases">
        <title>Gracilibacillus salitolerans sp. nov., a moderate halophile isolated from a saline soil in northwest China.</title>
        <authorList>
            <person name="Gan L."/>
        </authorList>
    </citation>
    <scope>NUCLEOTIDE SEQUENCE [LARGE SCALE GENOMIC DNA]</scope>
    <source>
        <strain evidence="2 3">SCU50</strain>
    </source>
</reference>
<feature type="transmembrane region" description="Helical" evidence="1">
    <location>
        <begin position="25"/>
        <end position="48"/>
    </location>
</feature>
<organism evidence="2 3">
    <name type="scientific">Gracilibacillus salitolerans</name>
    <dbReference type="NCBI Taxonomy" id="2663022"/>
    <lineage>
        <taxon>Bacteria</taxon>
        <taxon>Bacillati</taxon>
        <taxon>Bacillota</taxon>
        <taxon>Bacilli</taxon>
        <taxon>Bacillales</taxon>
        <taxon>Bacillaceae</taxon>
        <taxon>Gracilibacillus</taxon>
    </lineage>
</organism>
<accession>A0A5Q2TGN6</accession>
<dbReference type="EMBL" id="CP045915">
    <property type="protein sequence ID" value="QGH33989.1"/>
    <property type="molecule type" value="Genomic_DNA"/>
</dbReference>
<evidence type="ECO:0000256" key="1">
    <source>
        <dbReference type="SAM" id="Phobius"/>
    </source>
</evidence>
<dbReference type="KEGG" id="grc:GI584_08115"/>
<protein>
    <submittedName>
        <fullName evidence="2">DUF624 domain-containing protein</fullName>
    </submittedName>
</protein>
<keyword evidence="1" id="KW-0812">Transmembrane</keyword>
<keyword evidence="1" id="KW-0472">Membrane</keyword>
<feature type="transmembrane region" description="Helical" evidence="1">
    <location>
        <begin position="175"/>
        <end position="196"/>
    </location>
</feature>
<evidence type="ECO:0000313" key="2">
    <source>
        <dbReference type="EMBL" id="QGH33989.1"/>
    </source>
</evidence>
<evidence type="ECO:0000313" key="3">
    <source>
        <dbReference type="Proteomes" id="UP000339690"/>
    </source>
</evidence>